<evidence type="ECO:0000313" key="1">
    <source>
        <dbReference type="EMBL" id="KAG8069226.1"/>
    </source>
</evidence>
<keyword evidence="2" id="KW-1185">Reference proteome</keyword>
<reference evidence="1" key="1">
    <citation type="journal article" date="2021" name="bioRxiv">
        <title>Whole Genome Assembly and Annotation of Northern Wild Rice, Zizania palustris L., Supports a Whole Genome Duplication in the Zizania Genus.</title>
        <authorList>
            <person name="Haas M."/>
            <person name="Kono T."/>
            <person name="Macchietto M."/>
            <person name="Millas R."/>
            <person name="McGilp L."/>
            <person name="Shao M."/>
            <person name="Duquette J."/>
            <person name="Hirsch C.N."/>
            <person name="Kimball J."/>
        </authorList>
    </citation>
    <scope>NUCLEOTIDE SEQUENCE</scope>
    <source>
        <tissue evidence="1">Fresh leaf tissue</tissue>
    </source>
</reference>
<name>A0A8J5VRV5_ZIZPA</name>
<proteinExistence type="predicted"/>
<accession>A0A8J5VRV5</accession>
<sequence length="97" mass="10289">MPFHGYATLTRDGGGRPSIACSASDTPWVAGSSCSRTDLPQRLCFPLAVAAATATASYHKHQLPARHFFSDSPQYLRTFAGGHPPSLPRHPNGNQGG</sequence>
<protein>
    <submittedName>
        <fullName evidence="1">Uncharacterized protein</fullName>
    </submittedName>
</protein>
<evidence type="ECO:0000313" key="2">
    <source>
        <dbReference type="Proteomes" id="UP000729402"/>
    </source>
</evidence>
<dbReference type="Proteomes" id="UP000729402">
    <property type="component" value="Unassembled WGS sequence"/>
</dbReference>
<organism evidence="1 2">
    <name type="scientific">Zizania palustris</name>
    <name type="common">Northern wild rice</name>
    <dbReference type="NCBI Taxonomy" id="103762"/>
    <lineage>
        <taxon>Eukaryota</taxon>
        <taxon>Viridiplantae</taxon>
        <taxon>Streptophyta</taxon>
        <taxon>Embryophyta</taxon>
        <taxon>Tracheophyta</taxon>
        <taxon>Spermatophyta</taxon>
        <taxon>Magnoliopsida</taxon>
        <taxon>Liliopsida</taxon>
        <taxon>Poales</taxon>
        <taxon>Poaceae</taxon>
        <taxon>BOP clade</taxon>
        <taxon>Oryzoideae</taxon>
        <taxon>Oryzeae</taxon>
        <taxon>Zizaniinae</taxon>
        <taxon>Zizania</taxon>
    </lineage>
</organism>
<gene>
    <name evidence="1" type="ORF">GUJ93_ZPchr0005g15704</name>
</gene>
<dbReference type="AlphaFoldDB" id="A0A8J5VRV5"/>
<comment type="caution">
    <text evidence="1">The sequence shown here is derived from an EMBL/GenBank/DDBJ whole genome shotgun (WGS) entry which is preliminary data.</text>
</comment>
<reference evidence="1" key="2">
    <citation type="submission" date="2021-02" db="EMBL/GenBank/DDBJ databases">
        <authorList>
            <person name="Kimball J.A."/>
            <person name="Haas M.W."/>
            <person name="Macchietto M."/>
            <person name="Kono T."/>
            <person name="Duquette J."/>
            <person name="Shao M."/>
        </authorList>
    </citation>
    <scope>NUCLEOTIDE SEQUENCE</scope>
    <source>
        <tissue evidence="1">Fresh leaf tissue</tissue>
    </source>
</reference>
<dbReference type="EMBL" id="JAAALK010000284">
    <property type="protein sequence ID" value="KAG8069226.1"/>
    <property type="molecule type" value="Genomic_DNA"/>
</dbReference>